<protein>
    <submittedName>
        <fullName evidence="1">Uncharacterized protein</fullName>
    </submittedName>
</protein>
<reference evidence="1" key="1">
    <citation type="submission" date="2020-01" db="EMBL/GenBank/DDBJ databases">
        <authorList>
            <consortium name="DOE Joint Genome Institute"/>
            <person name="Haridas S."/>
            <person name="Albert R."/>
            <person name="Binder M."/>
            <person name="Bloem J."/>
            <person name="Labutti K."/>
            <person name="Salamov A."/>
            <person name="Andreopoulos B."/>
            <person name="Baker S.E."/>
            <person name="Barry K."/>
            <person name="Bills G."/>
            <person name="Bluhm B.H."/>
            <person name="Cannon C."/>
            <person name="Castanera R."/>
            <person name="Culley D.E."/>
            <person name="Daum C."/>
            <person name="Ezra D."/>
            <person name="Gonzalez J.B."/>
            <person name="Henrissat B."/>
            <person name="Kuo A."/>
            <person name="Liang C."/>
            <person name="Lipzen A."/>
            <person name="Lutzoni F."/>
            <person name="Magnuson J."/>
            <person name="Mondo S."/>
            <person name="Nolan M."/>
            <person name="Ohm R."/>
            <person name="Pangilinan J."/>
            <person name="Park H.-J."/>
            <person name="Ramirez L."/>
            <person name="Alfaro M."/>
            <person name="Sun H."/>
            <person name="Tritt A."/>
            <person name="Yoshinaga Y."/>
            <person name="Zwiers L.-H."/>
            <person name="Turgeon B.G."/>
            <person name="Goodwin S.B."/>
            <person name="Spatafora J.W."/>
            <person name="Crous P.W."/>
            <person name="Grigoriev I.V."/>
        </authorList>
    </citation>
    <scope>NUCLEOTIDE SEQUENCE</scope>
    <source>
        <strain evidence="1">P77</strain>
    </source>
</reference>
<dbReference type="Proteomes" id="UP000800040">
    <property type="component" value="Unassembled WGS sequence"/>
</dbReference>
<dbReference type="EMBL" id="ML975711">
    <property type="protein sequence ID" value="KAF1828064.1"/>
    <property type="molecule type" value="Genomic_DNA"/>
</dbReference>
<evidence type="ECO:0000313" key="1">
    <source>
        <dbReference type="EMBL" id="KAF1828064.1"/>
    </source>
</evidence>
<dbReference type="InterPro" id="IPR029058">
    <property type="entry name" value="AB_hydrolase_fold"/>
</dbReference>
<dbReference type="AlphaFoldDB" id="A0A6A5K0Y3"/>
<name>A0A6A5K0Y3_9PLEO</name>
<evidence type="ECO:0000313" key="2">
    <source>
        <dbReference type="Proteomes" id="UP000800040"/>
    </source>
</evidence>
<dbReference type="Gene3D" id="3.40.50.1820">
    <property type="entry name" value="alpha/beta hydrolase"/>
    <property type="match status" value="1"/>
</dbReference>
<gene>
    <name evidence="1" type="ORF">BDW02DRAFT_652267</name>
</gene>
<sequence length="152" mass="16603">MPKQGYSTVTCAALGMDRYVSDEAGRPISAWPLIRLAVACSEEAYSAAIRSSGSLVRWTVHSYGEVVVVAISGTEGFRDWMGNLKNRPCDPKDMLGEQNLCYAGFLNASRSLIGPLATSLATYKDTPNINFSRSAKGRFPLIFRQNTTQMPS</sequence>
<organism evidence="1 2">
    <name type="scientific">Decorospora gaudefroyi</name>
    <dbReference type="NCBI Taxonomy" id="184978"/>
    <lineage>
        <taxon>Eukaryota</taxon>
        <taxon>Fungi</taxon>
        <taxon>Dikarya</taxon>
        <taxon>Ascomycota</taxon>
        <taxon>Pezizomycotina</taxon>
        <taxon>Dothideomycetes</taxon>
        <taxon>Pleosporomycetidae</taxon>
        <taxon>Pleosporales</taxon>
        <taxon>Pleosporineae</taxon>
        <taxon>Pleosporaceae</taxon>
        <taxon>Decorospora</taxon>
    </lineage>
</organism>
<proteinExistence type="predicted"/>
<accession>A0A6A5K0Y3</accession>
<keyword evidence="2" id="KW-1185">Reference proteome</keyword>
<dbReference type="OrthoDB" id="3791445at2759"/>